<comment type="catalytic activity">
    <reaction evidence="8">
        <text>a 1,2-diacyl-sn-glycero-3-phosphocholine + H2O = a 1-acyl-sn-glycero-3-phosphocholine + a fatty acid + H(+)</text>
        <dbReference type="Rhea" id="RHEA:15801"/>
        <dbReference type="ChEBI" id="CHEBI:15377"/>
        <dbReference type="ChEBI" id="CHEBI:15378"/>
        <dbReference type="ChEBI" id="CHEBI:28868"/>
        <dbReference type="ChEBI" id="CHEBI:57643"/>
        <dbReference type="ChEBI" id="CHEBI:58168"/>
        <dbReference type="EC" id="3.1.1.4"/>
    </reaction>
</comment>
<comment type="caution">
    <text evidence="11">The sequence shown here is derived from an EMBL/GenBank/DDBJ whole genome shotgun (WGS) entry which is preliminary data.</text>
</comment>
<feature type="disulfide bond" evidence="6">
    <location>
        <begin position="181"/>
        <end position="222"/>
    </location>
</feature>
<gene>
    <name evidence="11" type="primary">PLA2G10</name>
    <name evidence="11" type="ORF">A306_00012839</name>
</gene>
<feature type="disulfide bond" evidence="6">
    <location>
        <begin position="208"/>
        <end position="220"/>
    </location>
</feature>
<protein>
    <recommendedName>
        <fullName evidence="8">Phospholipase A2</fullName>
        <ecNumber evidence="8">3.1.1.4</ecNumber>
    </recommendedName>
</protein>
<dbReference type="GO" id="GO:0047498">
    <property type="term" value="F:calcium-dependent phospholipase A2 activity"/>
    <property type="evidence" value="ECO:0007669"/>
    <property type="project" value="TreeGrafter"/>
</dbReference>
<dbReference type="InterPro" id="IPR033112">
    <property type="entry name" value="PLA2_Asp_AS"/>
</dbReference>
<feature type="disulfide bond" evidence="6">
    <location>
        <begin position="157"/>
        <end position="247"/>
    </location>
</feature>
<evidence type="ECO:0000313" key="12">
    <source>
        <dbReference type="Proteomes" id="UP000053872"/>
    </source>
</evidence>
<evidence type="ECO:0000256" key="7">
    <source>
        <dbReference type="RuleBase" id="RU003654"/>
    </source>
</evidence>
<keyword evidence="3 6" id="KW-1015">Disulfide bond</keyword>
<keyword evidence="5" id="KW-0479">Metal-binding</keyword>
<organism evidence="11 12">
    <name type="scientific">Columba livia</name>
    <name type="common">Rock dove</name>
    <dbReference type="NCBI Taxonomy" id="8932"/>
    <lineage>
        <taxon>Eukaryota</taxon>
        <taxon>Metazoa</taxon>
        <taxon>Chordata</taxon>
        <taxon>Craniata</taxon>
        <taxon>Vertebrata</taxon>
        <taxon>Euteleostomi</taxon>
        <taxon>Archelosauria</taxon>
        <taxon>Archosauria</taxon>
        <taxon>Dinosauria</taxon>
        <taxon>Saurischia</taxon>
        <taxon>Theropoda</taxon>
        <taxon>Coelurosauria</taxon>
        <taxon>Aves</taxon>
        <taxon>Neognathae</taxon>
        <taxon>Neoaves</taxon>
        <taxon>Columbimorphae</taxon>
        <taxon>Columbiformes</taxon>
        <taxon>Columbidae</taxon>
        <taxon>Columba</taxon>
    </lineage>
</organism>
<accession>A0A2I0LRF1</accession>
<dbReference type="InterPro" id="IPR036444">
    <property type="entry name" value="PLipase_A2_dom_sf"/>
</dbReference>
<dbReference type="InterPro" id="IPR033113">
    <property type="entry name" value="PLA2_histidine"/>
</dbReference>
<feature type="disulfide bond" evidence="6">
    <location>
        <begin position="174"/>
        <end position="229"/>
    </location>
</feature>
<dbReference type="InterPro" id="IPR001211">
    <property type="entry name" value="PLA2"/>
</dbReference>
<feature type="disulfide bond" evidence="6">
    <location>
        <begin position="190"/>
        <end position="215"/>
    </location>
</feature>
<keyword evidence="5 8" id="KW-0106">Calcium</keyword>
<feature type="binding site" evidence="5">
    <location>
        <position position="158"/>
    </location>
    <ligand>
        <name>Ca(2+)</name>
        <dbReference type="ChEBI" id="CHEBI:29108"/>
    </ligand>
</feature>
<comment type="cofactor">
    <cofactor evidence="5">
        <name>Ca(2+)</name>
        <dbReference type="ChEBI" id="CHEBI:29108"/>
    </cofactor>
    <text evidence="5">Binds 1 Ca(2+) ion per subunit.</text>
</comment>
<dbReference type="Gene3D" id="1.20.90.10">
    <property type="entry name" value="Phospholipase A2 domain"/>
    <property type="match status" value="1"/>
</dbReference>
<dbReference type="PANTHER" id="PTHR11716:SF4">
    <property type="entry name" value="GROUP 10 SECRETORY PHOSPHOLIPASE A2"/>
    <property type="match status" value="1"/>
</dbReference>
<dbReference type="STRING" id="8932.A0A2I0LRF1"/>
<evidence type="ECO:0000256" key="9">
    <source>
        <dbReference type="SAM" id="MobiDB-lite"/>
    </source>
</evidence>
<dbReference type="PROSITE" id="PS00119">
    <property type="entry name" value="PA2_ASP"/>
    <property type="match status" value="1"/>
</dbReference>
<evidence type="ECO:0000256" key="3">
    <source>
        <dbReference type="ARBA" id="ARBA00023157"/>
    </source>
</evidence>
<evidence type="ECO:0000256" key="5">
    <source>
        <dbReference type="PIRSR" id="PIRSR601211-2"/>
    </source>
</evidence>
<evidence type="ECO:0000256" key="2">
    <source>
        <dbReference type="ARBA" id="ARBA00022525"/>
    </source>
</evidence>
<dbReference type="GO" id="GO:0050482">
    <property type="term" value="P:arachidonate secretion"/>
    <property type="evidence" value="ECO:0007669"/>
    <property type="project" value="InterPro"/>
</dbReference>
<comment type="subcellular location">
    <subcellularLocation>
        <location evidence="1 8">Secreted</location>
    </subcellularLocation>
</comment>
<evidence type="ECO:0000256" key="1">
    <source>
        <dbReference type="ARBA" id="ARBA00004613"/>
    </source>
</evidence>
<keyword evidence="8" id="KW-0443">Lipid metabolism</keyword>
<dbReference type="PANTHER" id="PTHR11716">
    <property type="entry name" value="PHOSPHOLIPASE A2 FAMILY MEMBER"/>
    <property type="match status" value="1"/>
</dbReference>
<dbReference type="FunFam" id="1.20.90.10:FF:000001">
    <property type="entry name" value="Basic phospholipase A2 homolog"/>
    <property type="match status" value="1"/>
</dbReference>
<feature type="binding site" evidence="5">
    <location>
        <position position="179"/>
    </location>
    <ligand>
        <name>Ca(2+)</name>
        <dbReference type="ChEBI" id="CHEBI:29108"/>
    </ligand>
</feature>
<feature type="active site" evidence="4">
    <location>
        <position position="223"/>
    </location>
</feature>
<sequence length="256" mass="29188">MLPMWFPKFRAYYATHSLTITKDITSSTIGWYSLKSRTTSPATQAEENIGEWDTLVVKRNQEKMETPEREEGSRTSENGTKALNVSEQIFEYESAPQKSPVRDLSCDAEHPRSFSSTVYKGAFGEAGLRHRRGILELAGAVRCSTGRSPFAYLRYGCYCGLGGKGWPKDRVDWCCFQHDCCYGRAERAGCQPKTEVYQWECEDNAVVCESLEDKCQKMACECDREAAKCFSKAPYHTKFLLWPDFLCSEVQPLCRY</sequence>
<name>A0A2I0LRF1_COLLI</name>
<dbReference type="PROSITE" id="PS00118">
    <property type="entry name" value="PA2_HIS"/>
    <property type="match status" value="1"/>
</dbReference>
<dbReference type="CDD" id="cd00125">
    <property type="entry name" value="PLA2c"/>
    <property type="match status" value="1"/>
</dbReference>
<dbReference type="GO" id="GO:0005543">
    <property type="term" value="F:phospholipid binding"/>
    <property type="evidence" value="ECO:0007669"/>
    <property type="project" value="TreeGrafter"/>
</dbReference>
<keyword evidence="8" id="KW-0378">Hydrolase</keyword>
<feature type="domain" description="Phospholipase A2-like central" evidence="10">
    <location>
        <begin position="133"/>
        <end position="248"/>
    </location>
</feature>
<dbReference type="InterPro" id="IPR016090">
    <property type="entry name" value="PLA2-like_dom"/>
</dbReference>
<dbReference type="GO" id="GO:0016042">
    <property type="term" value="P:lipid catabolic process"/>
    <property type="evidence" value="ECO:0007669"/>
    <property type="project" value="InterPro"/>
</dbReference>
<feature type="compositionally biased region" description="Basic and acidic residues" evidence="9">
    <location>
        <begin position="61"/>
        <end position="74"/>
    </location>
</feature>
<dbReference type="SMART" id="SM00085">
    <property type="entry name" value="PA2c"/>
    <property type="match status" value="1"/>
</dbReference>
<dbReference type="Proteomes" id="UP000053872">
    <property type="component" value="Unassembled WGS sequence"/>
</dbReference>
<feature type="binding site" evidence="5">
    <location>
        <position position="162"/>
    </location>
    <ligand>
        <name>Ca(2+)</name>
        <dbReference type="ChEBI" id="CHEBI:29108"/>
    </ligand>
</feature>
<keyword evidence="2 8" id="KW-0964">Secreted</keyword>
<evidence type="ECO:0000313" key="11">
    <source>
        <dbReference type="EMBL" id="PKK20002.1"/>
    </source>
</evidence>
<feature type="binding site" evidence="5">
    <location>
        <position position="160"/>
    </location>
    <ligand>
        <name>Ca(2+)</name>
        <dbReference type="ChEBI" id="CHEBI:29108"/>
    </ligand>
</feature>
<comment type="similarity">
    <text evidence="7">Belongs to the phospholipase A2 family.</text>
</comment>
<dbReference type="EC" id="3.1.1.4" evidence="8"/>
<evidence type="ECO:0000256" key="4">
    <source>
        <dbReference type="PIRSR" id="PIRSR601211-1"/>
    </source>
</evidence>
<feature type="disulfide bond" evidence="6">
    <location>
        <begin position="159"/>
        <end position="175"/>
    </location>
</feature>
<evidence type="ECO:0000259" key="10">
    <source>
        <dbReference type="SMART" id="SM00085"/>
    </source>
</evidence>
<dbReference type="AlphaFoldDB" id="A0A2I0LRF1"/>
<dbReference type="GO" id="GO:0006644">
    <property type="term" value="P:phospholipid metabolic process"/>
    <property type="evidence" value="ECO:0007669"/>
    <property type="project" value="InterPro"/>
</dbReference>
<dbReference type="Pfam" id="PF00068">
    <property type="entry name" value="Phospholip_A2_1"/>
    <property type="match status" value="1"/>
</dbReference>
<dbReference type="GO" id="GO:0005576">
    <property type="term" value="C:extracellular region"/>
    <property type="evidence" value="ECO:0007669"/>
    <property type="project" value="UniProtKB-SubCell"/>
</dbReference>
<dbReference type="EMBL" id="AKCR02000124">
    <property type="protein sequence ID" value="PKK20002.1"/>
    <property type="molecule type" value="Genomic_DNA"/>
</dbReference>
<evidence type="ECO:0000256" key="8">
    <source>
        <dbReference type="RuleBase" id="RU361236"/>
    </source>
</evidence>
<feature type="region of interest" description="Disordered" evidence="9">
    <location>
        <begin position="61"/>
        <end position="80"/>
    </location>
</feature>
<evidence type="ECO:0000256" key="6">
    <source>
        <dbReference type="PIRSR" id="PIRSR601211-3"/>
    </source>
</evidence>
<dbReference type="SUPFAM" id="SSF48619">
    <property type="entry name" value="Phospholipase A2, PLA2"/>
    <property type="match status" value="1"/>
</dbReference>
<keyword evidence="12" id="KW-1185">Reference proteome</keyword>
<feature type="active site" evidence="4">
    <location>
        <position position="178"/>
    </location>
</feature>
<proteinExistence type="inferred from homology"/>
<reference evidence="11 12" key="1">
    <citation type="journal article" date="2013" name="Science">
        <title>Genomic diversity and evolution of the head crest in the rock pigeon.</title>
        <authorList>
            <person name="Shapiro M.D."/>
            <person name="Kronenberg Z."/>
            <person name="Li C."/>
            <person name="Domyan E.T."/>
            <person name="Pan H."/>
            <person name="Campbell M."/>
            <person name="Tan H."/>
            <person name="Huff C.D."/>
            <person name="Hu H."/>
            <person name="Vickrey A.I."/>
            <person name="Nielsen S.C."/>
            <person name="Stringham S.A."/>
            <person name="Hu H."/>
            <person name="Willerslev E."/>
            <person name="Gilbert M.T."/>
            <person name="Yandell M."/>
            <person name="Zhang G."/>
            <person name="Wang J."/>
        </authorList>
    </citation>
    <scope>NUCLEOTIDE SEQUENCE [LARGE SCALE GENOMIC DNA]</scope>
    <source>
        <tissue evidence="11">Blood</tissue>
    </source>
</reference>
<dbReference type="GO" id="GO:0005509">
    <property type="term" value="F:calcium ion binding"/>
    <property type="evidence" value="ECO:0007669"/>
    <property type="project" value="InterPro"/>
</dbReference>
<dbReference type="PRINTS" id="PR00389">
    <property type="entry name" value="PHPHLIPASEA2"/>
</dbReference>
<dbReference type="InParanoid" id="A0A2I0LRF1"/>